<dbReference type="Pfam" id="PF00076">
    <property type="entry name" value="RRM_1"/>
    <property type="match status" value="1"/>
</dbReference>
<dbReference type="PANTHER" id="PTHR48027">
    <property type="entry name" value="HETEROGENEOUS NUCLEAR RIBONUCLEOPROTEIN 87F-RELATED"/>
    <property type="match status" value="1"/>
</dbReference>
<gene>
    <name evidence="5" type="primary">LOC106767178</name>
</gene>
<keyword evidence="1 2" id="KW-0694">RNA-binding</keyword>
<dbReference type="PROSITE" id="PS50102">
    <property type="entry name" value="RRM"/>
    <property type="match status" value="1"/>
</dbReference>
<evidence type="ECO:0000313" key="5">
    <source>
        <dbReference type="RefSeq" id="XP_014507504.1"/>
    </source>
</evidence>
<accession>A0A1S3UNI6</accession>
<dbReference type="STRING" id="3916.A0A1S3UNI6"/>
<dbReference type="InterPro" id="IPR035979">
    <property type="entry name" value="RBD_domain_sf"/>
</dbReference>
<evidence type="ECO:0000256" key="1">
    <source>
        <dbReference type="ARBA" id="ARBA00022884"/>
    </source>
</evidence>
<dbReference type="AlphaFoldDB" id="A0A1S3UNI6"/>
<dbReference type="FunFam" id="3.30.70.330:FF:001227">
    <property type="entry name" value="glycine-rich RNA-binding protein 4, mitochondrial"/>
    <property type="match status" value="1"/>
</dbReference>
<dbReference type="RefSeq" id="XP_014507504.1">
    <property type="nucleotide sequence ID" value="XM_014652018.2"/>
</dbReference>
<keyword evidence="4" id="KW-1185">Reference proteome</keyword>
<protein>
    <submittedName>
        <fullName evidence="5">Glycine-rich RNA-binding protein 4, mitochondrial</fullName>
    </submittedName>
</protein>
<dbReference type="KEGG" id="vra:106767178"/>
<feature type="domain" description="RRM" evidence="3">
    <location>
        <begin position="41"/>
        <end position="119"/>
    </location>
</feature>
<reference evidence="4" key="1">
    <citation type="journal article" date="2014" name="Nat. Commun.">
        <title>Genome sequence of mungbean and insights into evolution within Vigna species.</title>
        <authorList>
            <person name="Kang Y.J."/>
            <person name="Kim S.K."/>
            <person name="Kim M.Y."/>
            <person name="Lestari P."/>
            <person name="Kim K.H."/>
            <person name="Ha B.K."/>
            <person name="Jun T.H."/>
            <person name="Hwang W.J."/>
            <person name="Lee T."/>
            <person name="Lee J."/>
            <person name="Shim S."/>
            <person name="Yoon M.Y."/>
            <person name="Jang Y.E."/>
            <person name="Han K.S."/>
            <person name="Taeprayoon P."/>
            <person name="Yoon N."/>
            <person name="Somta P."/>
            <person name="Tanya P."/>
            <person name="Kim K.S."/>
            <person name="Gwag J.G."/>
            <person name="Moon J.K."/>
            <person name="Lee Y.H."/>
            <person name="Park B.S."/>
            <person name="Bombarely A."/>
            <person name="Doyle J.J."/>
            <person name="Jackson S.A."/>
            <person name="Schafleitner R."/>
            <person name="Srinives P."/>
            <person name="Varshney R.K."/>
            <person name="Lee S.H."/>
        </authorList>
    </citation>
    <scope>NUCLEOTIDE SEQUENCE [LARGE SCALE GENOMIC DNA]</scope>
    <source>
        <strain evidence="4">cv. VC1973A</strain>
    </source>
</reference>
<evidence type="ECO:0000259" key="3">
    <source>
        <dbReference type="PROSITE" id="PS50102"/>
    </source>
</evidence>
<dbReference type="OrthoDB" id="439808at2759"/>
<evidence type="ECO:0000313" key="4">
    <source>
        <dbReference type="Proteomes" id="UP000087766"/>
    </source>
</evidence>
<dbReference type="SMART" id="SM00360">
    <property type="entry name" value="RRM"/>
    <property type="match status" value="1"/>
</dbReference>
<dbReference type="GO" id="GO:0003723">
    <property type="term" value="F:RNA binding"/>
    <property type="evidence" value="ECO:0007669"/>
    <property type="project" value="UniProtKB-UniRule"/>
</dbReference>
<dbReference type="GeneID" id="106767178"/>
<dbReference type="Proteomes" id="UP000087766">
    <property type="component" value="Chromosome 7"/>
</dbReference>
<dbReference type="InterPro" id="IPR052462">
    <property type="entry name" value="SLIRP/GR-RBP-like"/>
</dbReference>
<evidence type="ECO:0000256" key="2">
    <source>
        <dbReference type="PROSITE-ProRule" id="PRU00176"/>
    </source>
</evidence>
<dbReference type="InterPro" id="IPR012677">
    <property type="entry name" value="Nucleotide-bd_a/b_plait_sf"/>
</dbReference>
<sequence>MMEMSMLAPSFPGFAKPSATVKPSLLTLRASSLRHDYPLASKIVVKNLPYSTGETTLQKEFSNFGKIAEVKMVKDMKTKRSKGIAFIQYTCQDDAMLALETMDQKDFYGRTIYVEIARLGWDYFGATPRASGPPKKWDLPEQEEVVDCWY</sequence>
<dbReference type="SUPFAM" id="SSF54928">
    <property type="entry name" value="RNA-binding domain, RBD"/>
    <property type="match status" value="1"/>
</dbReference>
<reference evidence="5" key="2">
    <citation type="submission" date="2025-08" db="UniProtKB">
        <authorList>
            <consortium name="RefSeq"/>
        </authorList>
    </citation>
    <scope>IDENTIFICATION</scope>
    <source>
        <tissue evidence="5">Leaf</tissue>
    </source>
</reference>
<dbReference type="InterPro" id="IPR000504">
    <property type="entry name" value="RRM_dom"/>
</dbReference>
<name>A0A1S3UNI6_VIGRR</name>
<organism evidence="4 5">
    <name type="scientific">Vigna radiata var. radiata</name>
    <name type="common">Mung bean</name>
    <name type="synonym">Phaseolus aureus</name>
    <dbReference type="NCBI Taxonomy" id="3916"/>
    <lineage>
        <taxon>Eukaryota</taxon>
        <taxon>Viridiplantae</taxon>
        <taxon>Streptophyta</taxon>
        <taxon>Embryophyta</taxon>
        <taxon>Tracheophyta</taxon>
        <taxon>Spermatophyta</taxon>
        <taxon>Magnoliopsida</taxon>
        <taxon>eudicotyledons</taxon>
        <taxon>Gunneridae</taxon>
        <taxon>Pentapetalae</taxon>
        <taxon>rosids</taxon>
        <taxon>fabids</taxon>
        <taxon>Fabales</taxon>
        <taxon>Fabaceae</taxon>
        <taxon>Papilionoideae</taxon>
        <taxon>50 kb inversion clade</taxon>
        <taxon>NPAAA clade</taxon>
        <taxon>indigoferoid/millettioid clade</taxon>
        <taxon>Phaseoleae</taxon>
        <taxon>Vigna</taxon>
    </lineage>
</organism>
<proteinExistence type="predicted"/>
<dbReference type="Gene3D" id="3.30.70.330">
    <property type="match status" value="1"/>
</dbReference>